<dbReference type="GO" id="GO:0005737">
    <property type="term" value="C:cytoplasm"/>
    <property type="evidence" value="ECO:0007669"/>
    <property type="project" value="UniProtKB-SubCell"/>
</dbReference>
<evidence type="ECO:0000256" key="1">
    <source>
        <dbReference type="ARBA" id="ARBA00004123"/>
    </source>
</evidence>
<dbReference type="Proteomes" id="UP000268162">
    <property type="component" value="Unassembled WGS sequence"/>
</dbReference>
<proteinExistence type="predicted"/>
<gene>
    <name evidence="12" type="ORF">BJ085DRAFT_38423</name>
</gene>
<evidence type="ECO:0000313" key="13">
    <source>
        <dbReference type="Proteomes" id="UP000268162"/>
    </source>
</evidence>
<dbReference type="Pfam" id="PF18829">
    <property type="entry name" value="Importin_rep_6"/>
    <property type="match status" value="1"/>
</dbReference>
<dbReference type="SUPFAM" id="SSF48371">
    <property type="entry name" value="ARM repeat"/>
    <property type="match status" value="2"/>
</dbReference>
<dbReference type="STRING" id="215637.A0A4P9ZTJ2"/>
<keyword evidence="4" id="KW-0963">Cytoplasm</keyword>
<evidence type="ECO:0000256" key="5">
    <source>
        <dbReference type="ARBA" id="ARBA00022737"/>
    </source>
</evidence>
<keyword evidence="13" id="KW-1185">Reference proteome</keyword>
<dbReference type="InterPro" id="IPR040122">
    <property type="entry name" value="Importin_beta"/>
</dbReference>
<sequence>MASSDYTDAAQHLQPLLVHLASNDNALRTQAEESLNKEWVLGQPDTLVAALVQIMKSNPDVLLRSFSAILFRRVAFRLTSQDEQNGALALYQNIQPDEPNVLVVHKLSDTVSEVARYLVNMGQDWPELLQTLAANLQAQSAAQRAAVFRIFASVPELPSGQSLESIKPTYGAGLQDADSAVRLAAVQACAAYLAEVDEQTRGQCNDWIPAMLNTLQPLLASGDETRLVETFTALVELAEHHAKPFRPVLSDIMAFCVQVCGNTELEDSTRQTALELPLTLAEANPGMARKTPNFCESFVPVALAMMTELDESEEDKSWYTVDNLDNDDDDAEANYCLGEQAMDRLARALGGKYVLPISFNLIPTFLGSPKWPQRHAGLMAISAIGEGCAKPMERELGSILQLVVPYFKDPHPRVRYAACNCVGQLSTDFPSTIQPKYHELVLSHLIPALQDPDCPRVQAHAAAALVNFCEEATQAVLEPYLDTLLENLLTLLKSPLRYVQEQAVTSIATVADSAEQKFVKYYSTIMPMLLNVIEQAAPKEYRMLRGKTIECATLIALAVGKNTMGPHAEQLVQLLSTIQQNVTEADDPQIAYLLAAWARMCKVMENDFAPYLSVVMPPLLRSASLKPDFAVLDLDEDADSQYSPEDGWEFVTFNGKQIGMRTSYLEEKCTAVEMLICYARQLGAGFQPYADQILEIVLPLLKFHFHEGVKTAAAHTLPQVLGSIYQHYKLISQQGQPQQTANAEQYVVGAWTTISTKLLNAMFDEADPFFGSELYTSFTDCLTVLHRDIPSGPNPPALQLNAENLDKFVKGVLTQSRGYCNRSQERREERAGQEDYDPEEGGEMEELEGADESLMAEVAKAIQKVFVCHGPAFLPHFDQLVPMVLTFLQDAGSSSARQWAICVFDDLIEFTGPASWNYHQHFLPSLLAALSDPELDIRQAAVYGIGVAAQYGGPAYADACAHAVPHLMALLNGPEAQKPDHMYVYDNAIAALAKIARYNSSRVDQLATTVLPLWLSHLPILHDEEECPAVYEYLLELLDQRHPVVMGGGEAGNPLATPTPAAVTRLVEIFAQFLAAELTVSDALLQRIVQAFQHCLAACPDQIKTNLWATMSDHQRKVLAGYGWA</sequence>
<dbReference type="InterPro" id="IPR057672">
    <property type="entry name" value="TPR_IPO4/5"/>
</dbReference>
<dbReference type="InterPro" id="IPR011989">
    <property type="entry name" value="ARM-like"/>
</dbReference>
<evidence type="ECO:0000256" key="3">
    <source>
        <dbReference type="ARBA" id="ARBA00022448"/>
    </source>
</evidence>
<dbReference type="SMART" id="SM01349">
    <property type="entry name" value="TOG"/>
    <property type="match status" value="1"/>
</dbReference>
<dbReference type="GO" id="GO:0005634">
    <property type="term" value="C:nucleus"/>
    <property type="evidence" value="ECO:0007669"/>
    <property type="project" value="UniProtKB-SubCell"/>
</dbReference>
<dbReference type="GO" id="GO:0006606">
    <property type="term" value="P:protein import into nucleus"/>
    <property type="evidence" value="ECO:0007669"/>
    <property type="project" value="InterPro"/>
</dbReference>
<evidence type="ECO:0000256" key="10">
    <source>
        <dbReference type="SAM" id="MobiDB-lite"/>
    </source>
</evidence>
<dbReference type="Pfam" id="PF25780">
    <property type="entry name" value="TPR_IPO5"/>
    <property type="match status" value="1"/>
</dbReference>
<evidence type="ECO:0000256" key="6">
    <source>
        <dbReference type="ARBA" id="ARBA00022927"/>
    </source>
</evidence>
<keyword evidence="6" id="KW-0653">Protein transport</keyword>
<dbReference type="Gene3D" id="1.25.10.10">
    <property type="entry name" value="Leucine-rich Repeat Variant"/>
    <property type="match status" value="1"/>
</dbReference>
<dbReference type="PANTHER" id="PTHR10527">
    <property type="entry name" value="IMPORTIN BETA"/>
    <property type="match status" value="1"/>
</dbReference>
<reference evidence="13" key="1">
    <citation type="journal article" date="2018" name="Nat. Microbiol.">
        <title>Leveraging single-cell genomics to expand the fungal tree of life.</title>
        <authorList>
            <person name="Ahrendt S.R."/>
            <person name="Quandt C.A."/>
            <person name="Ciobanu D."/>
            <person name="Clum A."/>
            <person name="Salamov A."/>
            <person name="Andreopoulos B."/>
            <person name="Cheng J.F."/>
            <person name="Woyke T."/>
            <person name="Pelin A."/>
            <person name="Henrissat B."/>
            <person name="Reynolds N.K."/>
            <person name="Benny G.L."/>
            <person name="Smith M.E."/>
            <person name="James T.Y."/>
            <person name="Grigoriev I.V."/>
        </authorList>
    </citation>
    <scope>NUCLEOTIDE SEQUENCE [LARGE SCALE GENOMIC DNA]</scope>
    <source>
        <strain evidence="13">RSA 468</strain>
    </source>
</reference>
<comment type="subcellular location">
    <subcellularLocation>
        <location evidence="2">Cytoplasm</location>
    </subcellularLocation>
    <subcellularLocation>
        <location evidence="1">Nucleus</location>
    </subcellularLocation>
</comment>
<evidence type="ECO:0000256" key="9">
    <source>
        <dbReference type="PROSITE-ProRule" id="PRU00103"/>
    </source>
</evidence>
<evidence type="ECO:0000259" key="11">
    <source>
        <dbReference type="SMART" id="SM01349"/>
    </source>
</evidence>
<keyword evidence="3" id="KW-0813">Transport</keyword>
<feature type="region of interest" description="Disordered" evidence="10">
    <location>
        <begin position="820"/>
        <end position="844"/>
    </location>
</feature>
<dbReference type="InterPro" id="IPR034085">
    <property type="entry name" value="TOG"/>
</dbReference>
<keyword evidence="8" id="KW-0539">Nucleus</keyword>
<evidence type="ECO:0000256" key="7">
    <source>
        <dbReference type="ARBA" id="ARBA00022990"/>
    </source>
</evidence>
<dbReference type="Pfam" id="PF18808">
    <property type="entry name" value="Importin_rep_4"/>
    <property type="match status" value="1"/>
</dbReference>
<dbReference type="Pfam" id="PF02985">
    <property type="entry name" value="HEAT"/>
    <property type="match status" value="1"/>
</dbReference>
<feature type="compositionally biased region" description="Basic and acidic residues" evidence="10">
    <location>
        <begin position="823"/>
        <end position="833"/>
    </location>
</feature>
<keyword evidence="5" id="KW-0677">Repeat</keyword>
<dbReference type="InterPro" id="IPR058584">
    <property type="entry name" value="IMB1_TNPO1-like_TPR"/>
</dbReference>
<feature type="domain" description="TOG" evidence="11">
    <location>
        <begin position="352"/>
        <end position="591"/>
    </location>
</feature>
<dbReference type="InterPro" id="IPR016024">
    <property type="entry name" value="ARM-type_fold"/>
</dbReference>
<evidence type="ECO:0000256" key="8">
    <source>
        <dbReference type="ARBA" id="ARBA00023242"/>
    </source>
</evidence>
<dbReference type="PROSITE" id="PS50077">
    <property type="entry name" value="HEAT_REPEAT"/>
    <property type="match status" value="1"/>
</dbReference>
<dbReference type="AlphaFoldDB" id="A0A4P9ZTJ2"/>
<evidence type="ECO:0000256" key="2">
    <source>
        <dbReference type="ARBA" id="ARBA00004496"/>
    </source>
</evidence>
<dbReference type="EMBL" id="ML002593">
    <property type="protein sequence ID" value="RKP36795.1"/>
    <property type="molecule type" value="Genomic_DNA"/>
</dbReference>
<dbReference type="InterPro" id="IPR000357">
    <property type="entry name" value="HEAT"/>
</dbReference>
<dbReference type="InterPro" id="IPR041653">
    <property type="entry name" value="Importin_rep_4"/>
</dbReference>
<dbReference type="InterPro" id="IPR021133">
    <property type="entry name" value="HEAT_type_2"/>
</dbReference>
<keyword evidence="7" id="KW-0007">Acetylation</keyword>
<dbReference type="Pfam" id="PF13513">
    <property type="entry name" value="HEAT_EZ"/>
    <property type="match status" value="1"/>
</dbReference>
<name>A0A4P9ZTJ2_9FUNG</name>
<dbReference type="InterPro" id="IPR041389">
    <property type="entry name" value="Importin_rep_6"/>
</dbReference>
<evidence type="ECO:0000313" key="12">
    <source>
        <dbReference type="EMBL" id="RKP36795.1"/>
    </source>
</evidence>
<feature type="compositionally biased region" description="Acidic residues" evidence="10">
    <location>
        <begin position="834"/>
        <end position="844"/>
    </location>
</feature>
<organism evidence="12 13">
    <name type="scientific">Dimargaris cristalligena</name>
    <dbReference type="NCBI Taxonomy" id="215637"/>
    <lineage>
        <taxon>Eukaryota</taxon>
        <taxon>Fungi</taxon>
        <taxon>Fungi incertae sedis</taxon>
        <taxon>Zoopagomycota</taxon>
        <taxon>Kickxellomycotina</taxon>
        <taxon>Dimargaritomycetes</taxon>
        <taxon>Dimargaritales</taxon>
        <taxon>Dimargaritaceae</taxon>
        <taxon>Dimargaris</taxon>
    </lineage>
</organism>
<accession>A0A4P9ZTJ2</accession>
<feature type="repeat" description="HEAT" evidence="9">
    <location>
        <begin position="922"/>
        <end position="959"/>
    </location>
</feature>
<evidence type="ECO:0000256" key="4">
    <source>
        <dbReference type="ARBA" id="ARBA00022490"/>
    </source>
</evidence>
<dbReference type="Pfam" id="PF25574">
    <property type="entry name" value="TPR_IMB1"/>
    <property type="match status" value="1"/>
</dbReference>
<protein>
    <submittedName>
        <fullName evidence="12">Armadillo-type protein</fullName>
    </submittedName>
</protein>